<dbReference type="RefSeq" id="WP_175270502.1">
    <property type="nucleotide sequence ID" value="NZ_JABFCR010000073.1"/>
</dbReference>
<evidence type="ECO:0000313" key="2">
    <source>
        <dbReference type="Proteomes" id="UP000566071"/>
    </source>
</evidence>
<dbReference type="EMBL" id="JABFCR010000073">
    <property type="protein sequence ID" value="NNU34835.1"/>
    <property type="molecule type" value="Genomic_DNA"/>
</dbReference>
<dbReference type="SUPFAM" id="SSF53756">
    <property type="entry name" value="UDP-Glycosyltransferase/glycogen phosphorylase"/>
    <property type="match status" value="1"/>
</dbReference>
<comment type="caution">
    <text evidence="1">The sequence shown here is derived from an EMBL/GenBank/DDBJ whole genome shotgun (WGS) entry which is preliminary data.</text>
</comment>
<evidence type="ECO:0000313" key="1">
    <source>
        <dbReference type="EMBL" id="NNU34835.1"/>
    </source>
</evidence>
<gene>
    <name evidence="1" type="ORF">HK413_13625</name>
</gene>
<keyword evidence="2" id="KW-1185">Reference proteome</keyword>
<dbReference type="Proteomes" id="UP000566071">
    <property type="component" value="Unassembled WGS sequence"/>
</dbReference>
<accession>A0ABX1W6U8</accession>
<sequence>MQAGLAIIASDTIAQKDFITKNPTIGYTYPAGDVKAMAIILSNYYKDRPFLTVAKNEALRLGHEQYNWEFESIKFLKIVEHTLHKHQTC</sequence>
<reference evidence="1 2" key="1">
    <citation type="submission" date="2020-05" db="EMBL/GenBank/DDBJ databases">
        <authorList>
            <person name="Khan S.A."/>
            <person name="Jeon C.O."/>
            <person name="Chun B.H."/>
        </authorList>
    </citation>
    <scope>NUCLEOTIDE SEQUENCE [LARGE SCALE GENOMIC DNA]</scope>
    <source>
        <strain evidence="1 2">S1162</strain>
    </source>
</reference>
<name>A0ABX1W6U8_9SPHI</name>
<protein>
    <submittedName>
        <fullName evidence="1">Glycosyltransferase</fullName>
    </submittedName>
</protein>
<organism evidence="1 2">
    <name type="scientific">Mucilaginibacter humi</name>
    <dbReference type="NCBI Taxonomy" id="2732510"/>
    <lineage>
        <taxon>Bacteria</taxon>
        <taxon>Pseudomonadati</taxon>
        <taxon>Bacteroidota</taxon>
        <taxon>Sphingobacteriia</taxon>
        <taxon>Sphingobacteriales</taxon>
        <taxon>Sphingobacteriaceae</taxon>
        <taxon>Mucilaginibacter</taxon>
    </lineage>
</organism>
<proteinExistence type="predicted"/>